<dbReference type="Pfam" id="PF07690">
    <property type="entry name" value="MFS_1"/>
    <property type="match status" value="1"/>
</dbReference>
<feature type="transmembrane region" description="Helical" evidence="7">
    <location>
        <begin position="335"/>
        <end position="358"/>
    </location>
</feature>
<keyword evidence="6 7" id="KW-0472">Membrane</keyword>
<feature type="transmembrane region" description="Helical" evidence="7">
    <location>
        <begin position="7"/>
        <end position="25"/>
    </location>
</feature>
<feature type="transmembrane region" description="Helical" evidence="7">
    <location>
        <begin position="45"/>
        <end position="64"/>
    </location>
</feature>
<accession>A0ABS9UCD4</accession>
<dbReference type="InterPro" id="IPR022324">
    <property type="entry name" value="Bacilysin_exporter_BacE_put"/>
</dbReference>
<feature type="transmembrane region" description="Helical" evidence="7">
    <location>
        <begin position="71"/>
        <end position="87"/>
    </location>
</feature>
<feature type="transmembrane region" description="Helical" evidence="7">
    <location>
        <begin position="132"/>
        <end position="154"/>
    </location>
</feature>
<comment type="subcellular location">
    <subcellularLocation>
        <location evidence="1">Cell membrane</location>
        <topology evidence="1">Multi-pass membrane protein</topology>
    </subcellularLocation>
</comment>
<feature type="transmembrane region" description="Helical" evidence="7">
    <location>
        <begin position="160"/>
        <end position="179"/>
    </location>
</feature>
<dbReference type="InterPro" id="IPR020846">
    <property type="entry name" value="MFS_dom"/>
</dbReference>
<feature type="transmembrane region" description="Helical" evidence="7">
    <location>
        <begin position="252"/>
        <end position="273"/>
    </location>
</feature>
<dbReference type="PROSITE" id="PS50850">
    <property type="entry name" value="MFS"/>
    <property type="match status" value="1"/>
</dbReference>
<dbReference type="PRINTS" id="PR01988">
    <property type="entry name" value="EXPORTERBACE"/>
</dbReference>
<dbReference type="SUPFAM" id="SSF103473">
    <property type="entry name" value="MFS general substrate transporter"/>
    <property type="match status" value="1"/>
</dbReference>
<keyword evidence="2" id="KW-0813">Transport</keyword>
<evidence type="ECO:0000256" key="7">
    <source>
        <dbReference type="SAM" id="Phobius"/>
    </source>
</evidence>
<evidence type="ECO:0000313" key="9">
    <source>
        <dbReference type="EMBL" id="MCH7322001.1"/>
    </source>
</evidence>
<keyword evidence="3" id="KW-1003">Cell membrane</keyword>
<feature type="transmembrane region" description="Helical" evidence="7">
    <location>
        <begin position="364"/>
        <end position="389"/>
    </location>
</feature>
<evidence type="ECO:0000256" key="5">
    <source>
        <dbReference type="ARBA" id="ARBA00022989"/>
    </source>
</evidence>
<dbReference type="EMBL" id="JAKZFC010000002">
    <property type="protein sequence ID" value="MCH7322001.1"/>
    <property type="molecule type" value="Genomic_DNA"/>
</dbReference>
<keyword evidence="5 7" id="KW-1133">Transmembrane helix</keyword>
<evidence type="ECO:0000256" key="6">
    <source>
        <dbReference type="ARBA" id="ARBA00023136"/>
    </source>
</evidence>
<proteinExistence type="predicted"/>
<evidence type="ECO:0000256" key="2">
    <source>
        <dbReference type="ARBA" id="ARBA00022448"/>
    </source>
</evidence>
<sequence length="398" mass="44256">MNYKKEYFLLWIGQGISRLGSWIYLIALNLTVWHMTESPTMVAGLYMIGPIARIVASFFVGSIVDRSNKRIILILSDVFRAIVVFMIPFAPSIWIIFSFVFLTNISASFAQPSSTFMVTKLVTEQDRPRFNAINSILSSGSFMIGPALSGIIIAMANTSITIWVNSCMLLISAYFMYLLPNISQRVTDGQKIISPTVLRKDFQVVWQVMSQHRCLLQFFVLYSCVLMIAHALDSQEMSFLKDFHHVSDASYGVIVGVTGIGAIVGGIAAASFVRKLSISTYIGAGLLLTLACYTIFYGSPNLILAIIAFILLGFFMSFSNTGYATIYQNKVPTEILGRFTSVLSLFESILQIILTLIIGLCSQWFSIQLATSMFSLLAFTLACVLYRFIIVNKNRIGV</sequence>
<dbReference type="Proteomes" id="UP001316087">
    <property type="component" value="Unassembled WGS sequence"/>
</dbReference>
<evidence type="ECO:0000256" key="1">
    <source>
        <dbReference type="ARBA" id="ARBA00004651"/>
    </source>
</evidence>
<organism evidence="9 10">
    <name type="scientific">Solibacillus palustris</name>
    <dbReference type="NCBI Taxonomy" id="2908203"/>
    <lineage>
        <taxon>Bacteria</taxon>
        <taxon>Bacillati</taxon>
        <taxon>Bacillota</taxon>
        <taxon>Bacilli</taxon>
        <taxon>Bacillales</taxon>
        <taxon>Caryophanaceae</taxon>
        <taxon>Solibacillus</taxon>
    </lineage>
</organism>
<dbReference type="Gene3D" id="1.20.1250.20">
    <property type="entry name" value="MFS general substrate transporter like domains"/>
    <property type="match status" value="1"/>
</dbReference>
<evidence type="ECO:0000259" key="8">
    <source>
        <dbReference type="PROSITE" id="PS50850"/>
    </source>
</evidence>
<protein>
    <submittedName>
        <fullName evidence="9">MFS transporter</fullName>
    </submittedName>
</protein>
<feature type="domain" description="Major facilitator superfamily (MFS) profile" evidence="8">
    <location>
        <begin position="6"/>
        <end position="395"/>
    </location>
</feature>
<gene>
    <name evidence="9" type="ORF">LZ480_08855</name>
</gene>
<keyword evidence="10" id="KW-1185">Reference proteome</keyword>
<keyword evidence="4 7" id="KW-0812">Transmembrane</keyword>
<feature type="transmembrane region" description="Helical" evidence="7">
    <location>
        <begin position="93"/>
        <end position="111"/>
    </location>
</feature>
<dbReference type="PANTHER" id="PTHR43266">
    <property type="entry name" value="MACROLIDE-EFFLUX PROTEIN"/>
    <property type="match status" value="1"/>
</dbReference>
<feature type="transmembrane region" description="Helical" evidence="7">
    <location>
        <begin position="214"/>
        <end position="232"/>
    </location>
</feature>
<evidence type="ECO:0000256" key="3">
    <source>
        <dbReference type="ARBA" id="ARBA00022475"/>
    </source>
</evidence>
<evidence type="ECO:0000256" key="4">
    <source>
        <dbReference type="ARBA" id="ARBA00022692"/>
    </source>
</evidence>
<name>A0ABS9UCD4_9BACL</name>
<feature type="transmembrane region" description="Helical" evidence="7">
    <location>
        <begin position="278"/>
        <end position="296"/>
    </location>
</feature>
<dbReference type="CDD" id="cd06173">
    <property type="entry name" value="MFS_MefA_like"/>
    <property type="match status" value="1"/>
</dbReference>
<reference evidence="9 10" key="1">
    <citation type="submission" date="2022-03" db="EMBL/GenBank/DDBJ databases">
        <authorList>
            <person name="Jo J.-H."/>
            <person name="Im W.-T."/>
        </authorList>
    </citation>
    <scope>NUCLEOTIDE SEQUENCE [LARGE SCALE GENOMIC DNA]</scope>
    <source>
        <strain evidence="9 10">MA9</strain>
    </source>
</reference>
<dbReference type="RefSeq" id="WP_241369048.1">
    <property type="nucleotide sequence ID" value="NZ_JAKZFC010000002.1"/>
</dbReference>
<dbReference type="InterPro" id="IPR011701">
    <property type="entry name" value="MFS"/>
</dbReference>
<dbReference type="InterPro" id="IPR036259">
    <property type="entry name" value="MFS_trans_sf"/>
</dbReference>
<feature type="transmembrane region" description="Helical" evidence="7">
    <location>
        <begin position="302"/>
        <end position="323"/>
    </location>
</feature>
<dbReference type="PANTHER" id="PTHR43266:SF7">
    <property type="entry name" value="TRANSPORTER, PUTATIVE-RELATED"/>
    <property type="match status" value="1"/>
</dbReference>
<comment type="caution">
    <text evidence="9">The sequence shown here is derived from an EMBL/GenBank/DDBJ whole genome shotgun (WGS) entry which is preliminary data.</text>
</comment>
<evidence type="ECO:0000313" key="10">
    <source>
        <dbReference type="Proteomes" id="UP001316087"/>
    </source>
</evidence>